<dbReference type="PANTHER" id="PTHR10010:SF46">
    <property type="entry name" value="SODIUM-DEPENDENT PHOSPHATE TRANSPORT PROTEIN 2B"/>
    <property type="match status" value="1"/>
</dbReference>
<dbReference type="GO" id="GO:0005436">
    <property type="term" value="F:sodium:phosphate symporter activity"/>
    <property type="evidence" value="ECO:0007669"/>
    <property type="project" value="InterPro"/>
</dbReference>
<feature type="transmembrane region" description="Helical" evidence="6">
    <location>
        <begin position="177"/>
        <end position="206"/>
    </location>
</feature>
<keyword evidence="4 6" id="KW-1133">Transmembrane helix</keyword>
<keyword evidence="5 6" id="KW-0472">Membrane</keyword>
<dbReference type="OrthoDB" id="9763003at2"/>
<evidence type="ECO:0000256" key="4">
    <source>
        <dbReference type="ARBA" id="ARBA00022989"/>
    </source>
</evidence>
<evidence type="ECO:0000256" key="5">
    <source>
        <dbReference type="ARBA" id="ARBA00023136"/>
    </source>
</evidence>
<feature type="transmembrane region" description="Helical" evidence="6">
    <location>
        <begin position="86"/>
        <end position="108"/>
    </location>
</feature>
<feature type="transmembrane region" description="Helical" evidence="6">
    <location>
        <begin position="281"/>
        <end position="302"/>
    </location>
</feature>
<dbReference type="InterPro" id="IPR003841">
    <property type="entry name" value="Na/Pi_transpt"/>
</dbReference>
<dbReference type="Pfam" id="PF02690">
    <property type="entry name" value="Na_Pi_cotrans"/>
    <property type="match status" value="2"/>
</dbReference>
<feature type="transmembrane region" description="Helical" evidence="6">
    <location>
        <begin position="212"/>
        <end position="232"/>
    </location>
</feature>
<dbReference type="EMBL" id="VLLE01000006">
    <property type="protein sequence ID" value="TWI79290.1"/>
    <property type="molecule type" value="Genomic_DNA"/>
</dbReference>
<organism evidence="7 8">
    <name type="scientific">Lacibacter cauensis</name>
    <dbReference type="NCBI Taxonomy" id="510947"/>
    <lineage>
        <taxon>Bacteria</taxon>
        <taxon>Pseudomonadati</taxon>
        <taxon>Bacteroidota</taxon>
        <taxon>Chitinophagia</taxon>
        <taxon>Chitinophagales</taxon>
        <taxon>Chitinophagaceae</taxon>
        <taxon>Lacibacter</taxon>
    </lineage>
</organism>
<dbReference type="GO" id="GO:0044341">
    <property type="term" value="P:sodium-dependent phosphate transport"/>
    <property type="evidence" value="ECO:0007669"/>
    <property type="project" value="InterPro"/>
</dbReference>
<keyword evidence="3 6" id="KW-0812">Transmembrane</keyword>
<reference evidence="7 8" key="1">
    <citation type="journal article" date="2015" name="Stand. Genomic Sci.">
        <title>Genomic Encyclopedia of Bacterial and Archaeal Type Strains, Phase III: the genomes of soil and plant-associated and newly described type strains.</title>
        <authorList>
            <person name="Whitman W.B."/>
            <person name="Woyke T."/>
            <person name="Klenk H.P."/>
            <person name="Zhou Y."/>
            <person name="Lilburn T.G."/>
            <person name="Beck B.J."/>
            <person name="De Vos P."/>
            <person name="Vandamme P."/>
            <person name="Eisen J.A."/>
            <person name="Garrity G."/>
            <person name="Hugenholtz P."/>
            <person name="Kyrpides N.C."/>
        </authorList>
    </citation>
    <scope>NUCLEOTIDE SEQUENCE [LARGE SCALE GENOMIC DNA]</scope>
    <source>
        <strain evidence="7 8">CGMCC 1.7271</strain>
    </source>
</reference>
<evidence type="ECO:0000256" key="1">
    <source>
        <dbReference type="ARBA" id="ARBA00004651"/>
    </source>
</evidence>
<sequence length="552" mass="61972">MISLFDFWKVLAGVAIFMLGMMMLEEALQLLAGRPFKLFLRKHTTHKLKAIGAGALVTAVLQSSSVVNLMLLAFVGSGIIQMENGLAMMLGSNIGTTFTSWIVATVGFEFNLENLALPATGIAGIAMMLLNKHSKWFQLSKFFLGFSFLFVGLNFMKTAVESMVQQTDLSRFNDYSVLLFLLIGVLITALIQASSATIALVLAALHAHAIELQPAMAIVLGAEIGTTIKLFIASAKGIAAKKRVALGNFLMNVLVSLLLIFVLAPIDKLITKQLGVTDPVYALVVFQIFVNLFSIVLFYPFLQPFGKFLSDRFQSSNDETLFIHKIKPGETELAAQALQKEAAYFLQLVTDYAKRIFELNHLENANNTSFNKKPVEEQYEFIKHLHGDILAFYVKQQAAQLQPEDAMRLQRFISAVRNGMYAAKSIKDASLDAILLRNSSNDKKYSYYTESREQIKHILTTLNEILLQQKTEQTAADLIQLYKHIIERYTQELKKLYLQSSIEHLNETEISTIINYNRELYTAYKSLLLAVKDLLLTEQEAQQFDELPGFIR</sequence>
<protein>
    <submittedName>
        <fullName evidence="7">Phosphate:Na+ symporter</fullName>
    </submittedName>
</protein>
<comment type="caution">
    <text evidence="7">The sequence shown here is derived from an EMBL/GenBank/DDBJ whole genome shotgun (WGS) entry which is preliminary data.</text>
</comment>
<keyword evidence="2" id="KW-1003">Cell membrane</keyword>
<evidence type="ECO:0000256" key="2">
    <source>
        <dbReference type="ARBA" id="ARBA00022475"/>
    </source>
</evidence>
<dbReference type="AlphaFoldDB" id="A0A562SF87"/>
<dbReference type="RefSeq" id="WP_144888062.1">
    <property type="nucleotide sequence ID" value="NZ_VLLE01000006.1"/>
</dbReference>
<accession>A0A562SF87</accession>
<feature type="transmembrane region" description="Helical" evidence="6">
    <location>
        <begin position="244"/>
        <end position="266"/>
    </location>
</feature>
<evidence type="ECO:0000313" key="8">
    <source>
        <dbReference type="Proteomes" id="UP000316167"/>
    </source>
</evidence>
<dbReference type="NCBIfam" id="NF037997">
    <property type="entry name" value="Na_Pi_symport"/>
    <property type="match status" value="1"/>
</dbReference>
<dbReference type="GO" id="GO:0005886">
    <property type="term" value="C:plasma membrane"/>
    <property type="evidence" value="ECO:0007669"/>
    <property type="project" value="UniProtKB-SubCell"/>
</dbReference>
<evidence type="ECO:0000256" key="6">
    <source>
        <dbReference type="SAM" id="Phobius"/>
    </source>
</evidence>
<feature type="transmembrane region" description="Helical" evidence="6">
    <location>
        <begin position="12"/>
        <end position="32"/>
    </location>
</feature>
<keyword evidence="8" id="KW-1185">Reference proteome</keyword>
<evidence type="ECO:0000313" key="7">
    <source>
        <dbReference type="EMBL" id="TWI79290.1"/>
    </source>
</evidence>
<feature type="transmembrane region" description="Helical" evidence="6">
    <location>
        <begin position="115"/>
        <end position="130"/>
    </location>
</feature>
<gene>
    <name evidence="7" type="ORF">IQ13_3693</name>
</gene>
<dbReference type="PANTHER" id="PTHR10010">
    <property type="entry name" value="SOLUTE CARRIER FAMILY 34 SODIUM PHOSPHATE , MEMBER 2-RELATED"/>
    <property type="match status" value="1"/>
</dbReference>
<feature type="transmembrane region" description="Helical" evidence="6">
    <location>
        <begin position="53"/>
        <end position="80"/>
    </location>
</feature>
<proteinExistence type="predicted"/>
<feature type="transmembrane region" description="Helical" evidence="6">
    <location>
        <begin position="136"/>
        <end position="156"/>
    </location>
</feature>
<dbReference type="Proteomes" id="UP000316167">
    <property type="component" value="Unassembled WGS sequence"/>
</dbReference>
<comment type="subcellular location">
    <subcellularLocation>
        <location evidence="1">Cell membrane</location>
        <topology evidence="1">Multi-pass membrane protein</topology>
    </subcellularLocation>
</comment>
<name>A0A562SF87_9BACT</name>
<evidence type="ECO:0000256" key="3">
    <source>
        <dbReference type="ARBA" id="ARBA00022692"/>
    </source>
</evidence>